<dbReference type="RefSeq" id="WP_074979658.1">
    <property type="nucleotide sequence ID" value="NZ_FPAG01000008.1"/>
</dbReference>
<dbReference type="NCBIfam" id="TIGR04056">
    <property type="entry name" value="OMP_RagA_SusC"/>
    <property type="match status" value="1"/>
</dbReference>
<dbReference type="InterPro" id="IPR012910">
    <property type="entry name" value="Plug_dom"/>
</dbReference>
<reference evidence="10 11" key="1">
    <citation type="submission" date="2016-10" db="EMBL/GenBank/DDBJ databases">
        <authorList>
            <person name="de Groot N.N."/>
        </authorList>
    </citation>
    <scope>NUCLEOTIDE SEQUENCE [LARGE SCALE GENOMIC DNA]</scope>
    <source>
        <strain evidence="10 11">CGMCC 1.6114</strain>
    </source>
</reference>
<dbReference type="Proteomes" id="UP000183209">
    <property type="component" value="Unassembled WGS sequence"/>
</dbReference>
<comment type="subcellular location">
    <subcellularLocation>
        <location evidence="1 8">Cell outer membrane</location>
        <topology evidence="1 8">Multi-pass membrane protein</topology>
    </subcellularLocation>
</comment>
<dbReference type="InterPro" id="IPR023996">
    <property type="entry name" value="TonB-dep_OMP_SusC/RagA"/>
</dbReference>
<dbReference type="InterPro" id="IPR023997">
    <property type="entry name" value="TonB-dep_OMP_SusC/RagA_CS"/>
</dbReference>
<dbReference type="GO" id="GO:0009279">
    <property type="term" value="C:cell outer membrane"/>
    <property type="evidence" value="ECO:0007669"/>
    <property type="project" value="UniProtKB-SubCell"/>
</dbReference>
<dbReference type="AlphaFoldDB" id="A0A1I6V2Y2"/>
<dbReference type="Gene3D" id="2.170.130.10">
    <property type="entry name" value="TonB-dependent receptor, plug domain"/>
    <property type="match status" value="1"/>
</dbReference>
<keyword evidence="7 8" id="KW-0998">Cell outer membrane</keyword>
<dbReference type="OrthoDB" id="9768177at2"/>
<evidence type="ECO:0000256" key="3">
    <source>
        <dbReference type="ARBA" id="ARBA00022452"/>
    </source>
</evidence>
<name>A0A1I6V2Y2_9FLAO</name>
<dbReference type="InterPro" id="IPR008969">
    <property type="entry name" value="CarboxyPept-like_regulatory"/>
</dbReference>
<evidence type="ECO:0000256" key="8">
    <source>
        <dbReference type="PROSITE-ProRule" id="PRU01360"/>
    </source>
</evidence>
<evidence type="ECO:0000256" key="4">
    <source>
        <dbReference type="ARBA" id="ARBA00022692"/>
    </source>
</evidence>
<evidence type="ECO:0000256" key="1">
    <source>
        <dbReference type="ARBA" id="ARBA00004571"/>
    </source>
</evidence>
<dbReference type="Pfam" id="PF13715">
    <property type="entry name" value="CarbopepD_reg_2"/>
    <property type="match status" value="1"/>
</dbReference>
<dbReference type="InterPro" id="IPR037066">
    <property type="entry name" value="Plug_dom_sf"/>
</dbReference>
<evidence type="ECO:0000256" key="5">
    <source>
        <dbReference type="ARBA" id="ARBA00022729"/>
    </source>
</evidence>
<organism evidence="10 11">
    <name type="scientific">Zhouia amylolytica</name>
    <dbReference type="NCBI Taxonomy" id="376730"/>
    <lineage>
        <taxon>Bacteria</taxon>
        <taxon>Pseudomonadati</taxon>
        <taxon>Bacteroidota</taxon>
        <taxon>Flavobacteriia</taxon>
        <taxon>Flavobacteriales</taxon>
        <taxon>Flavobacteriaceae</taxon>
        <taxon>Zhouia</taxon>
    </lineage>
</organism>
<gene>
    <name evidence="10" type="ORF">SAMN04487906_2828</name>
</gene>
<keyword evidence="6 8" id="KW-0472">Membrane</keyword>
<comment type="similarity">
    <text evidence="8">Belongs to the TonB-dependent receptor family.</text>
</comment>
<dbReference type="GO" id="GO:0015344">
    <property type="term" value="F:siderophore uptake transmembrane transporter activity"/>
    <property type="evidence" value="ECO:0007669"/>
    <property type="project" value="TreeGrafter"/>
</dbReference>
<dbReference type="PANTHER" id="PTHR30069">
    <property type="entry name" value="TONB-DEPENDENT OUTER MEMBRANE RECEPTOR"/>
    <property type="match status" value="1"/>
</dbReference>
<dbReference type="PANTHER" id="PTHR30069:SF29">
    <property type="entry name" value="HEMOGLOBIN AND HEMOGLOBIN-HAPTOGLOBIN-BINDING PROTEIN 1-RELATED"/>
    <property type="match status" value="1"/>
</dbReference>
<dbReference type="PROSITE" id="PS52016">
    <property type="entry name" value="TONB_DEPENDENT_REC_3"/>
    <property type="match status" value="1"/>
</dbReference>
<feature type="domain" description="TonB-dependent receptor plug" evidence="9">
    <location>
        <begin position="229"/>
        <end position="335"/>
    </location>
</feature>
<sequence length="1136" mass="127647">MKKNLYAKDTDSYCLKFDLKMKLSALFMFIALCLAKANTTYSQKTTVSLNYDNVTLERLIDVIESKTDYYFIFKTKDIDLTKEYEVKTKDEKVTSILEKLFKGSHFTFKEYKNQIYLLAKEQAASLEAELDQRKTQEKLISGKVVDQNGIPIVGASIIEKGTTNGVSSDFDGNYTLSISSKASIIVFSFVGFKTVEVPVGEQTKINITLREEASRLTEVVVVGYGTQQKRDITGSVSVVSGEDIESRSVTNVSNALQGAAAGVSVTRNSSAPGSGNTIRVRGITTLQGNTSPLILVDNVPVESINDVNPEQVESISVLKDGASASIYGSRAAAGVILITTKRAKEGVYRFSYSGEHIINTPTQVSNPVNVIRYMQMENEKTWNDNGNGANEYPIWGEDVINDYLAQNAINPDQFPNTDWKDLLIKKSATGYRHNVLLSGGSEKVRTNASLGYEHQNALYDHFSWKRYNFRINNDLIISDKFGGNIDVAFKLIKQKSSIVNPISGALNYAPVYPALWSDGRLAGGKAGENVYAEFHNGGFSNNDNYQFYGKIGLYFKPIDDLKLSVNLAPNFDFYNAKTFRKSIPYWDFDDPNQQEDPNYITGYNPINRALAEVRNNTNTLTSQVLINYRKEFDLHSLDVDAGYEEFYSKTNNLGVRGEEYASNEYPFLNQAPLDKVFNSGTSYSELAYRSYFGRVSYNFNRKYYLQATLRGDGSSRFAKDYRWGTFPSISGGWVVSEEGFFESIKPTVNFLKFRASYGSLGNDRLGNYLYRSVLQFTNDVLLPNGSNVEAVRSAAQRFLAIEDITWETTSSVNLAVDMSLFDNRWFLSAEYFKKKTTDMLLDLSIPNLSGYEDPRDNVGSMNTEGWEFNTRWKDQIGDLRYSFNFNIFDSKSIIGDVREKRLFNGNRLSEEGIEFNSWYGYQSDGIFQTQDEVDNSPVTNSSVGPGDIKYKDISGPDGIPDGEINELDQVVLAGSLPRLQFGGGFNLGYRNFDMGVAFQGVGKRKYYQDSGDIMPFIAAWRAPNAEYASSYWSLYNTSEANENAKYPRLSENSVGNNYRFSDYWLRDGSYLRIKNITLGYTLNNDVFKDTAISSIRLYLAANDFFTFDKLPKGIDPEQGGGYLITKSLIFGVKANF</sequence>
<dbReference type="EMBL" id="FPAG01000008">
    <property type="protein sequence ID" value="SFT08035.1"/>
    <property type="molecule type" value="Genomic_DNA"/>
</dbReference>
<keyword evidence="3 8" id="KW-1134">Transmembrane beta strand</keyword>
<evidence type="ECO:0000259" key="9">
    <source>
        <dbReference type="Pfam" id="PF07715"/>
    </source>
</evidence>
<evidence type="ECO:0000256" key="2">
    <source>
        <dbReference type="ARBA" id="ARBA00022448"/>
    </source>
</evidence>
<evidence type="ECO:0000256" key="6">
    <source>
        <dbReference type="ARBA" id="ARBA00023136"/>
    </source>
</evidence>
<proteinExistence type="inferred from homology"/>
<evidence type="ECO:0000256" key="7">
    <source>
        <dbReference type="ARBA" id="ARBA00023237"/>
    </source>
</evidence>
<dbReference type="GO" id="GO:0044718">
    <property type="term" value="P:siderophore transmembrane transport"/>
    <property type="evidence" value="ECO:0007669"/>
    <property type="project" value="TreeGrafter"/>
</dbReference>
<keyword evidence="5" id="KW-0732">Signal</keyword>
<dbReference type="Gene3D" id="2.60.40.1120">
    <property type="entry name" value="Carboxypeptidase-like, regulatory domain"/>
    <property type="match status" value="1"/>
</dbReference>
<dbReference type="SUPFAM" id="SSF56935">
    <property type="entry name" value="Porins"/>
    <property type="match status" value="1"/>
</dbReference>
<dbReference type="NCBIfam" id="TIGR04057">
    <property type="entry name" value="SusC_RagA_signa"/>
    <property type="match status" value="1"/>
</dbReference>
<keyword evidence="2 8" id="KW-0813">Transport</keyword>
<protein>
    <submittedName>
        <fullName evidence="10">TonB-linked outer membrane protein, SusC/RagA family</fullName>
    </submittedName>
</protein>
<dbReference type="InterPro" id="IPR039426">
    <property type="entry name" value="TonB-dep_rcpt-like"/>
</dbReference>
<evidence type="ECO:0000313" key="11">
    <source>
        <dbReference type="Proteomes" id="UP000183209"/>
    </source>
</evidence>
<keyword evidence="4 8" id="KW-0812">Transmembrane</keyword>
<dbReference type="Gene3D" id="2.40.170.20">
    <property type="entry name" value="TonB-dependent receptor, beta-barrel domain"/>
    <property type="match status" value="1"/>
</dbReference>
<dbReference type="InterPro" id="IPR036942">
    <property type="entry name" value="Beta-barrel_TonB_sf"/>
</dbReference>
<dbReference type="SUPFAM" id="SSF49464">
    <property type="entry name" value="Carboxypeptidase regulatory domain-like"/>
    <property type="match status" value="1"/>
</dbReference>
<evidence type="ECO:0000313" key="10">
    <source>
        <dbReference type="EMBL" id="SFT08035.1"/>
    </source>
</evidence>
<accession>A0A1I6V2Y2</accession>
<dbReference type="Pfam" id="PF07715">
    <property type="entry name" value="Plug"/>
    <property type="match status" value="1"/>
</dbReference>